<dbReference type="InterPro" id="IPR008928">
    <property type="entry name" value="6-hairpin_glycosidase_sf"/>
</dbReference>
<dbReference type="RefSeq" id="WP_377252033.1">
    <property type="nucleotide sequence ID" value="NZ_JBHLUH010000031.1"/>
</dbReference>
<evidence type="ECO:0000313" key="3">
    <source>
        <dbReference type="Proteomes" id="UP001589867"/>
    </source>
</evidence>
<keyword evidence="3" id="KW-1185">Reference proteome</keyword>
<evidence type="ECO:0000256" key="1">
    <source>
        <dbReference type="SAM" id="SignalP"/>
    </source>
</evidence>
<dbReference type="SUPFAM" id="SSF48208">
    <property type="entry name" value="Six-hairpin glycosidases"/>
    <property type="match status" value="1"/>
</dbReference>
<protein>
    <submittedName>
        <fullName evidence="2">Uncharacterized protein</fullName>
    </submittedName>
</protein>
<reference evidence="2 3" key="1">
    <citation type="submission" date="2024-09" db="EMBL/GenBank/DDBJ databases">
        <authorList>
            <person name="Sun Q."/>
            <person name="Mori K."/>
        </authorList>
    </citation>
    <scope>NUCLEOTIDE SEQUENCE [LARGE SCALE GENOMIC DNA]</scope>
    <source>
        <strain evidence="2 3">TBRC 3947</strain>
    </source>
</reference>
<name>A0ABV6M3T7_9ACTN</name>
<sequence>MRRPALLAAVLLLTTAVAVPTQVGPAHADPTPLVDTYKDWLLQTHDGVRNGLRRDVEYVYGDTLVIGGVACTKAAPCVVGGPTQSTAACKALRFLAGYFEQRAAYESRSLSSVETGIVDEFATAVLAYRSPPNPVAPKIFDNAVASALGTGTRYYTSFGNAACGEALLAAYEATGDPDHLATATGIGEFLLRMQDPRDYYAAYGAHPFVDAGGTPTAPPGGYVDQISSSSNLYSTISTWNLTAVAFMQRLDTVVAPPDDRYADSAALAEQFLHNGLDLGADWYTFKFDSPVTAQNRIVAQSAYSANCQDNRWHRKGSCAYTGTGEIAAGTLGTDMIEYGLAALYDYERQRAGTSAATAAVADLYEQYSSLPGFHTASANDPLDCVDDTRAGAVDPYYPPDNQGTTPSGDVWDYDPHLSFGGFFRLGDTTDNAEAKYYDIVGFGILAEIRADLVPAKFAHGYARLDAAGRQDALFALLDRSLARMYLPGRDGADLDADGDLAEQICKGTRGTLPNAVNGLGILAALGYAGTR</sequence>
<feature type="chain" id="PRO_5046479889" evidence="1">
    <location>
        <begin position="29"/>
        <end position="531"/>
    </location>
</feature>
<feature type="signal peptide" evidence="1">
    <location>
        <begin position="1"/>
        <end position="28"/>
    </location>
</feature>
<keyword evidence="1" id="KW-0732">Signal</keyword>
<organism evidence="2 3">
    <name type="scientific">Phytohabitans kaempferiae</name>
    <dbReference type="NCBI Taxonomy" id="1620943"/>
    <lineage>
        <taxon>Bacteria</taxon>
        <taxon>Bacillati</taxon>
        <taxon>Actinomycetota</taxon>
        <taxon>Actinomycetes</taxon>
        <taxon>Micromonosporales</taxon>
        <taxon>Micromonosporaceae</taxon>
    </lineage>
</organism>
<dbReference type="Proteomes" id="UP001589867">
    <property type="component" value="Unassembled WGS sequence"/>
</dbReference>
<comment type="caution">
    <text evidence="2">The sequence shown here is derived from an EMBL/GenBank/DDBJ whole genome shotgun (WGS) entry which is preliminary data.</text>
</comment>
<proteinExistence type="predicted"/>
<evidence type="ECO:0000313" key="2">
    <source>
        <dbReference type="EMBL" id="MFC0529361.1"/>
    </source>
</evidence>
<accession>A0ABV6M3T7</accession>
<dbReference type="EMBL" id="JBHLUH010000031">
    <property type="protein sequence ID" value="MFC0529361.1"/>
    <property type="molecule type" value="Genomic_DNA"/>
</dbReference>
<gene>
    <name evidence="2" type="ORF">ACFFIA_17040</name>
</gene>